<accession>A0ABR9QTB1</accession>
<evidence type="ECO:0000256" key="8">
    <source>
        <dbReference type="ARBA" id="ARBA00022801"/>
    </source>
</evidence>
<dbReference type="InterPro" id="IPR006311">
    <property type="entry name" value="TAT_signal"/>
</dbReference>
<dbReference type="Proteomes" id="UP001194273">
    <property type="component" value="Unassembled WGS sequence"/>
</dbReference>
<dbReference type="PROSITE" id="PS51318">
    <property type="entry name" value="TAT"/>
    <property type="match status" value="1"/>
</dbReference>
<feature type="region of interest" description="Disordered" evidence="14">
    <location>
        <begin position="441"/>
        <end position="484"/>
    </location>
</feature>
<evidence type="ECO:0000256" key="9">
    <source>
        <dbReference type="ARBA" id="ARBA00022960"/>
    </source>
</evidence>
<dbReference type="GO" id="GO:0004180">
    <property type="term" value="F:carboxypeptidase activity"/>
    <property type="evidence" value="ECO:0007669"/>
    <property type="project" value="UniProtKB-KW"/>
</dbReference>
<keyword evidence="11" id="KW-0961">Cell wall biogenesis/degradation</keyword>
<evidence type="ECO:0000256" key="7">
    <source>
        <dbReference type="ARBA" id="ARBA00022729"/>
    </source>
</evidence>
<feature type="chain" id="PRO_5047288769" description="serine-type D-Ala-D-Ala carboxypeptidase" evidence="16">
    <location>
        <begin position="35"/>
        <end position="484"/>
    </location>
</feature>
<keyword evidence="15" id="KW-1133">Transmembrane helix</keyword>
<evidence type="ECO:0000256" key="13">
    <source>
        <dbReference type="RuleBase" id="RU004016"/>
    </source>
</evidence>
<dbReference type="InterPro" id="IPR012907">
    <property type="entry name" value="Peptidase_S11_C"/>
</dbReference>
<protein>
    <recommendedName>
        <fullName evidence="4">serine-type D-Ala-D-Ala carboxypeptidase</fullName>
        <ecNumber evidence="4">3.4.16.4</ecNumber>
    </recommendedName>
</protein>
<name>A0ABR9QTB1_9ACTN</name>
<evidence type="ECO:0000256" key="3">
    <source>
        <dbReference type="ARBA" id="ARBA00007164"/>
    </source>
</evidence>
<evidence type="ECO:0000259" key="17">
    <source>
        <dbReference type="SMART" id="SM00936"/>
    </source>
</evidence>
<dbReference type="PANTHER" id="PTHR21581:SF26">
    <property type="entry name" value="D-ALANYL-D-ALANINE ENDOPEPTIDASE"/>
    <property type="match status" value="1"/>
</dbReference>
<dbReference type="InterPro" id="IPR001967">
    <property type="entry name" value="Peptidase_S11_N"/>
</dbReference>
<gene>
    <name evidence="18" type="ORF">INF26_05500</name>
</gene>
<dbReference type="PRINTS" id="PR00725">
    <property type="entry name" value="DADACBPTASE1"/>
</dbReference>
<dbReference type="EC" id="3.4.16.4" evidence="4"/>
<comment type="catalytic activity">
    <reaction evidence="12">
        <text>Preferential cleavage: (Ac)2-L-Lys-D-Ala-|-D-Ala. Also transpeptidation of peptidyl-alanyl moieties that are N-acyl substituents of D-alanine.</text>
        <dbReference type="EC" id="3.4.16.4"/>
    </reaction>
</comment>
<evidence type="ECO:0000256" key="15">
    <source>
        <dbReference type="SAM" id="Phobius"/>
    </source>
</evidence>
<feature type="signal peptide" evidence="16">
    <location>
        <begin position="1"/>
        <end position="34"/>
    </location>
</feature>
<keyword evidence="6" id="KW-0645">Protease</keyword>
<evidence type="ECO:0000256" key="11">
    <source>
        <dbReference type="ARBA" id="ARBA00023316"/>
    </source>
</evidence>
<evidence type="ECO:0000256" key="16">
    <source>
        <dbReference type="SAM" id="SignalP"/>
    </source>
</evidence>
<evidence type="ECO:0000256" key="2">
    <source>
        <dbReference type="ARBA" id="ARBA00004752"/>
    </source>
</evidence>
<dbReference type="InterPro" id="IPR018044">
    <property type="entry name" value="Peptidase_S11"/>
</dbReference>
<comment type="caution">
    <text evidence="18">The sequence shown here is derived from an EMBL/GenBank/DDBJ whole genome shotgun (WGS) entry which is preliminary data.</text>
</comment>
<keyword evidence="7 16" id="KW-0732">Signal</keyword>
<evidence type="ECO:0000256" key="12">
    <source>
        <dbReference type="ARBA" id="ARBA00034000"/>
    </source>
</evidence>
<dbReference type="PANTHER" id="PTHR21581">
    <property type="entry name" value="D-ALANYL-D-ALANINE CARBOXYPEPTIDASE"/>
    <property type="match status" value="1"/>
</dbReference>
<dbReference type="EMBL" id="JADCJZ010000002">
    <property type="protein sequence ID" value="MBE5024308.1"/>
    <property type="molecule type" value="Genomic_DNA"/>
</dbReference>
<dbReference type="InterPro" id="IPR015956">
    <property type="entry name" value="Peniciliin-bd_prot_C_sf"/>
</dbReference>
<sequence length="484" mass="51197">MKATSSRARALAVLLACVLALVGAAAALPVAALAEEGAYSAAEPPSITSPRALVVELETDTTLFERDADERCYPASITKVMTAIVVLENADLDAEVTVEESDFDELTWDSSVADLKLGETLSVRDLLACLLLPSGNDAAYVLARYVGGGDWGAFVDLMNEKAAELGCENTHFVNPCGLHDDDHYTTARDLVTIFEEALSLPEFVEIAGSATWDLPATSENPARTLETTDHLADPDGPVYLGDTVIASKTGTTTEAGRCLITAAQRDGRTLVAVVLGVPYTGYTTEATENFYDMYNLLEWGFGAWKTGEVVSVGDALGSAEVTLSSDGEKVDVSAASAITATVPVETELSDLTLSPSWSEAFQAPLAQGQELGTMAVSLGERDLGTVTAAAASAMGLSIPSFVVWWLTSDVLHAVIAVACLVVVFVVIGLIASARSRARRARRRVAPSGYRRGVAQAPSRTRLSTPPTRARDGSRRRPGGSHLRR</sequence>
<comment type="function">
    <text evidence="1">Removes C-terminal D-alanyl residues from sugar-peptide cell wall precursors.</text>
</comment>
<keyword evidence="19" id="KW-1185">Reference proteome</keyword>
<keyword evidence="9" id="KW-0133">Cell shape</keyword>
<keyword evidence="15" id="KW-0812">Transmembrane</keyword>
<feature type="transmembrane region" description="Helical" evidence="15">
    <location>
        <begin position="410"/>
        <end position="433"/>
    </location>
</feature>
<reference evidence="18 19" key="1">
    <citation type="submission" date="2020-10" db="EMBL/GenBank/DDBJ databases">
        <title>ChiBAC.</title>
        <authorList>
            <person name="Zenner C."/>
            <person name="Hitch T.C.A."/>
            <person name="Clavel T."/>
        </authorList>
    </citation>
    <scope>NUCLEOTIDE SEQUENCE [LARGE SCALE GENOMIC DNA]</scope>
    <source>
        <strain evidence="18 19">DSM 107455</strain>
    </source>
</reference>
<evidence type="ECO:0000256" key="5">
    <source>
        <dbReference type="ARBA" id="ARBA00022645"/>
    </source>
</evidence>
<evidence type="ECO:0000256" key="14">
    <source>
        <dbReference type="SAM" id="MobiDB-lite"/>
    </source>
</evidence>
<dbReference type="RefSeq" id="WP_193529738.1">
    <property type="nucleotide sequence ID" value="NZ_JADCJZ010000002.1"/>
</dbReference>
<dbReference type="SUPFAM" id="SSF69189">
    <property type="entry name" value="Penicillin-binding protein associated domain"/>
    <property type="match status" value="1"/>
</dbReference>
<comment type="pathway">
    <text evidence="2">Cell wall biogenesis; peptidoglycan biosynthesis.</text>
</comment>
<keyword evidence="10" id="KW-0573">Peptidoglycan synthesis</keyword>
<evidence type="ECO:0000313" key="18">
    <source>
        <dbReference type="EMBL" id="MBE5024308.1"/>
    </source>
</evidence>
<evidence type="ECO:0000256" key="1">
    <source>
        <dbReference type="ARBA" id="ARBA00003217"/>
    </source>
</evidence>
<comment type="similarity">
    <text evidence="3 13">Belongs to the peptidase S11 family.</text>
</comment>
<dbReference type="SUPFAM" id="SSF56601">
    <property type="entry name" value="beta-lactamase/transpeptidase-like"/>
    <property type="match status" value="1"/>
</dbReference>
<keyword evidence="15" id="KW-0472">Membrane</keyword>
<proteinExistence type="inferred from homology"/>
<evidence type="ECO:0000256" key="10">
    <source>
        <dbReference type="ARBA" id="ARBA00022984"/>
    </source>
</evidence>
<dbReference type="Gene3D" id="3.40.710.10">
    <property type="entry name" value="DD-peptidase/beta-lactamase superfamily"/>
    <property type="match status" value="1"/>
</dbReference>
<feature type="domain" description="Peptidase S11 D-Ala-D-Ala carboxypeptidase A C-terminal" evidence="17">
    <location>
        <begin position="304"/>
        <end position="396"/>
    </location>
</feature>
<organism evidence="18 19">
    <name type="scientific">Thermophilibacter gallinarum</name>
    <dbReference type="NCBI Taxonomy" id="2779357"/>
    <lineage>
        <taxon>Bacteria</taxon>
        <taxon>Bacillati</taxon>
        <taxon>Actinomycetota</taxon>
        <taxon>Coriobacteriia</taxon>
        <taxon>Coriobacteriales</taxon>
        <taxon>Atopobiaceae</taxon>
        <taxon>Thermophilibacter</taxon>
    </lineage>
</organism>
<evidence type="ECO:0000256" key="4">
    <source>
        <dbReference type="ARBA" id="ARBA00012448"/>
    </source>
</evidence>
<evidence type="ECO:0000313" key="19">
    <source>
        <dbReference type="Proteomes" id="UP001194273"/>
    </source>
</evidence>
<dbReference type="Gene3D" id="2.60.410.10">
    <property type="entry name" value="D-Ala-D-Ala carboxypeptidase, C-terminal domain"/>
    <property type="match status" value="1"/>
</dbReference>
<feature type="compositionally biased region" description="Polar residues" evidence="14">
    <location>
        <begin position="457"/>
        <end position="466"/>
    </location>
</feature>
<dbReference type="InterPro" id="IPR037167">
    <property type="entry name" value="Peptidase_S11_C_sf"/>
</dbReference>
<dbReference type="Pfam" id="PF07943">
    <property type="entry name" value="PBP5_C"/>
    <property type="match status" value="1"/>
</dbReference>
<keyword evidence="8" id="KW-0378">Hydrolase</keyword>
<dbReference type="SMART" id="SM00936">
    <property type="entry name" value="PBP5_C"/>
    <property type="match status" value="1"/>
</dbReference>
<dbReference type="Pfam" id="PF00768">
    <property type="entry name" value="Peptidase_S11"/>
    <property type="match status" value="1"/>
</dbReference>
<feature type="compositionally biased region" description="Basic residues" evidence="14">
    <location>
        <begin position="475"/>
        <end position="484"/>
    </location>
</feature>
<keyword evidence="5 18" id="KW-0121">Carboxypeptidase</keyword>
<dbReference type="InterPro" id="IPR012338">
    <property type="entry name" value="Beta-lactam/transpept-like"/>
</dbReference>
<evidence type="ECO:0000256" key="6">
    <source>
        <dbReference type="ARBA" id="ARBA00022670"/>
    </source>
</evidence>